<proteinExistence type="predicted"/>
<protein>
    <submittedName>
        <fullName evidence="1">Uncharacterized protein</fullName>
    </submittedName>
</protein>
<dbReference type="Proteomes" id="UP001623558">
    <property type="component" value="Unassembled WGS sequence"/>
</dbReference>
<keyword evidence="2" id="KW-1185">Reference proteome</keyword>
<dbReference type="EMBL" id="JBEWZH010000001">
    <property type="protein sequence ID" value="MFL0160917.1"/>
    <property type="molecule type" value="Genomic_DNA"/>
</dbReference>
<accession>A0ABW8RSI3</accession>
<name>A0ABW8RSI3_9BACT</name>
<evidence type="ECO:0000313" key="1">
    <source>
        <dbReference type="EMBL" id="MFL0160917.1"/>
    </source>
</evidence>
<comment type="caution">
    <text evidence="1">The sequence shown here is derived from an EMBL/GenBank/DDBJ whole genome shotgun (WGS) entry which is preliminary data.</text>
</comment>
<dbReference type="RefSeq" id="WP_406749354.1">
    <property type="nucleotide sequence ID" value="NZ_JBEWZH010000001.1"/>
</dbReference>
<organism evidence="1 2">
    <name type="scientific">Aquirufa salirivi</name>
    <dbReference type="NCBI Taxonomy" id="3104729"/>
    <lineage>
        <taxon>Bacteria</taxon>
        <taxon>Pseudomonadati</taxon>
        <taxon>Bacteroidota</taxon>
        <taxon>Cytophagia</taxon>
        <taxon>Cytophagales</taxon>
        <taxon>Flectobacillaceae</taxon>
        <taxon>Aquirufa</taxon>
    </lineage>
</organism>
<sequence length="106" mass="12062">MLDNTGLCLEHGISYIDRDWSLEGIKKHHKVTKPKDVVAIDEEGIVRELKRPSELVGLELVELTEELERIFVSIPNAKKPQIQICGFLLIYSNLTSFPLKYQSLGL</sequence>
<gene>
    <name evidence="1" type="ORF">U0R11_00785</name>
</gene>
<reference evidence="1 2" key="1">
    <citation type="submission" date="2024-07" db="EMBL/GenBank/DDBJ databases">
        <authorList>
            <person name="Pitt A."/>
            <person name="Hahn M.W."/>
        </authorList>
    </citation>
    <scope>NUCLEOTIDE SEQUENCE [LARGE SCALE GENOMIC DNA]</scope>
    <source>
        <strain evidence="1 2">1-SAACH-A3</strain>
    </source>
</reference>
<evidence type="ECO:0000313" key="2">
    <source>
        <dbReference type="Proteomes" id="UP001623558"/>
    </source>
</evidence>